<gene>
    <name evidence="1" type="ORF">SNE35_28290</name>
</gene>
<dbReference type="Proteomes" id="UP001285263">
    <property type="component" value="Unassembled WGS sequence"/>
</dbReference>
<sequence length="139" mass="15281">MSMVTRLAAAQQAKRATGVAKVGQRWRVCRDGKPLAVAKRGLDYMLFVILNEFIIIFSFNSAKIAWQPDGQPRQAPVLDACTAALISSVSLIGVPERQALRRGIDFGAELMAQLGCRLQQQADPSTSPQVRWAMRLLQA</sequence>
<protein>
    <submittedName>
        <fullName evidence="1">Uncharacterized protein</fullName>
    </submittedName>
</protein>
<proteinExistence type="predicted"/>
<comment type="caution">
    <text evidence="1">The sequence shown here is derived from an EMBL/GenBank/DDBJ whole genome shotgun (WGS) entry which is preliminary data.</text>
</comment>
<dbReference type="RefSeq" id="WP_320426400.1">
    <property type="nucleotide sequence ID" value="NZ_JAXCLA010000010.1"/>
</dbReference>
<evidence type="ECO:0000313" key="1">
    <source>
        <dbReference type="EMBL" id="MDY0748432.1"/>
    </source>
</evidence>
<accession>A0ABU5DQ25</accession>
<dbReference type="EMBL" id="JAXCLA010000010">
    <property type="protein sequence ID" value="MDY0748432.1"/>
    <property type="molecule type" value="Genomic_DNA"/>
</dbReference>
<keyword evidence="2" id="KW-1185">Reference proteome</keyword>
<reference evidence="1 2" key="1">
    <citation type="submission" date="2023-11" db="EMBL/GenBank/DDBJ databases">
        <title>Paucibacter sp. nov., isolated from fresh soil in Korea.</title>
        <authorList>
            <person name="Le N.T.T."/>
        </authorList>
    </citation>
    <scope>NUCLEOTIDE SEQUENCE [LARGE SCALE GENOMIC DNA]</scope>
    <source>
        <strain evidence="1 2">R3-3</strain>
    </source>
</reference>
<name>A0ABU5DQ25_9BURK</name>
<evidence type="ECO:0000313" key="2">
    <source>
        <dbReference type="Proteomes" id="UP001285263"/>
    </source>
</evidence>
<organism evidence="1 2">
    <name type="scientific">Roseateles agri</name>
    <dbReference type="NCBI Taxonomy" id="3098619"/>
    <lineage>
        <taxon>Bacteria</taxon>
        <taxon>Pseudomonadati</taxon>
        <taxon>Pseudomonadota</taxon>
        <taxon>Betaproteobacteria</taxon>
        <taxon>Burkholderiales</taxon>
        <taxon>Sphaerotilaceae</taxon>
        <taxon>Roseateles</taxon>
    </lineage>
</organism>